<organism evidence="1 2">
    <name type="scientific">Channa striata</name>
    <name type="common">Snakehead murrel</name>
    <name type="synonym">Ophicephalus striatus</name>
    <dbReference type="NCBI Taxonomy" id="64152"/>
    <lineage>
        <taxon>Eukaryota</taxon>
        <taxon>Metazoa</taxon>
        <taxon>Chordata</taxon>
        <taxon>Craniata</taxon>
        <taxon>Vertebrata</taxon>
        <taxon>Euteleostomi</taxon>
        <taxon>Actinopterygii</taxon>
        <taxon>Neopterygii</taxon>
        <taxon>Teleostei</taxon>
        <taxon>Neoteleostei</taxon>
        <taxon>Acanthomorphata</taxon>
        <taxon>Anabantaria</taxon>
        <taxon>Anabantiformes</taxon>
        <taxon>Channoidei</taxon>
        <taxon>Channidae</taxon>
        <taxon>Channa</taxon>
    </lineage>
</organism>
<protein>
    <submittedName>
        <fullName evidence="1">Uncharacterized protein</fullName>
    </submittedName>
</protein>
<gene>
    <name evidence="1" type="ORF">Q5P01_004277</name>
</gene>
<proteinExistence type="predicted"/>
<evidence type="ECO:0000313" key="1">
    <source>
        <dbReference type="EMBL" id="KAK2859657.1"/>
    </source>
</evidence>
<accession>A0AA88NJ53</accession>
<dbReference type="EMBL" id="JAUPFM010000002">
    <property type="protein sequence ID" value="KAK2859657.1"/>
    <property type="molecule type" value="Genomic_DNA"/>
</dbReference>
<keyword evidence="2" id="KW-1185">Reference proteome</keyword>
<comment type="caution">
    <text evidence="1">The sequence shown here is derived from an EMBL/GenBank/DDBJ whole genome shotgun (WGS) entry which is preliminary data.</text>
</comment>
<evidence type="ECO:0000313" key="2">
    <source>
        <dbReference type="Proteomes" id="UP001187415"/>
    </source>
</evidence>
<name>A0AA88NJ53_CHASR</name>
<reference evidence="1" key="1">
    <citation type="submission" date="2023-07" db="EMBL/GenBank/DDBJ databases">
        <title>Chromosome-level Genome Assembly of Striped Snakehead (Channa striata).</title>
        <authorList>
            <person name="Liu H."/>
        </authorList>
    </citation>
    <scope>NUCLEOTIDE SEQUENCE</scope>
    <source>
        <strain evidence="1">Gz</strain>
        <tissue evidence="1">Muscle</tissue>
    </source>
</reference>
<sequence>MILTSHHGTMSQRTTHTLPFQPLALRGVYVTPHDNSLENDAVICYKQAMFEKLPVLKVLSLKKNNVGGHGARSSLSHIFDLDQSLSNHTSPEEQ</sequence>
<dbReference type="AlphaFoldDB" id="A0AA88NJ53"/>
<dbReference type="Proteomes" id="UP001187415">
    <property type="component" value="Unassembled WGS sequence"/>
</dbReference>